<feature type="compositionally biased region" description="Basic and acidic residues" evidence="1">
    <location>
        <begin position="74"/>
        <end position="92"/>
    </location>
</feature>
<evidence type="ECO:0000256" key="2">
    <source>
        <dbReference type="SAM" id="SignalP"/>
    </source>
</evidence>
<proteinExistence type="predicted"/>
<feature type="compositionally biased region" description="Basic and acidic residues" evidence="1">
    <location>
        <begin position="113"/>
        <end position="124"/>
    </location>
</feature>
<keyword evidence="4" id="KW-1185">Reference proteome</keyword>
<feature type="compositionally biased region" description="Basic and acidic residues" evidence="1">
    <location>
        <begin position="47"/>
        <end position="59"/>
    </location>
</feature>
<gene>
    <name evidence="3" type="ORF">NX778_01050</name>
</gene>
<feature type="region of interest" description="Disordered" evidence="1">
    <location>
        <begin position="44"/>
        <end position="139"/>
    </location>
</feature>
<protein>
    <recommendedName>
        <fullName evidence="5">DUF4148 domain-containing protein</fullName>
    </recommendedName>
</protein>
<evidence type="ECO:0000313" key="4">
    <source>
        <dbReference type="Proteomes" id="UP001204621"/>
    </source>
</evidence>
<dbReference type="EMBL" id="JANUGU010000001">
    <property type="protein sequence ID" value="MCS0656654.1"/>
    <property type="molecule type" value="Genomic_DNA"/>
</dbReference>
<dbReference type="Proteomes" id="UP001204621">
    <property type="component" value="Unassembled WGS sequence"/>
</dbReference>
<keyword evidence="2" id="KW-0732">Signal</keyword>
<evidence type="ECO:0008006" key="5">
    <source>
        <dbReference type="Google" id="ProtNLM"/>
    </source>
</evidence>
<evidence type="ECO:0000256" key="1">
    <source>
        <dbReference type="SAM" id="MobiDB-lite"/>
    </source>
</evidence>
<feature type="signal peptide" evidence="2">
    <location>
        <begin position="1"/>
        <end position="43"/>
    </location>
</feature>
<dbReference type="RefSeq" id="WP_258809836.1">
    <property type="nucleotide sequence ID" value="NZ_JANUGU010000001.1"/>
</dbReference>
<comment type="caution">
    <text evidence="3">The sequence shown here is derived from an EMBL/GenBank/DDBJ whole genome shotgun (WGS) entry which is preliminary data.</text>
</comment>
<organism evidence="3 4">
    <name type="scientific">Massilia terrae</name>
    <dbReference type="NCBI Taxonomy" id="1811224"/>
    <lineage>
        <taxon>Bacteria</taxon>
        <taxon>Pseudomonadati</taxon>
        <taxon>Pseudomonadota</taxon>
        <taxon>Betaproteobacteria</taxon>
        <taxon>Burkholderiales</taxon>
        <taxon>Oxalobacteraceae</taxon>
        <taxon>Telluria group</taxon>
        <taxon>Massilia</taxon>
    </lineage>
</organism>
<sequence length="139" mass="15447">MNYAPTPTQASCPAIGGRLLARALRVGAAACVAAAVVCAPAFAQRNGDSRNQDPQHAQDGRMPQRVPDQPQPRFDPRSFDSREFTPRQDPRAQDPAARGQDQHHPAPATSRMTPDERRDLRRQINEAGMDLYTRPQPRR</sequence>
<feature type="chain" id="PRO_5045916637" description="DUF4148 domain-containing protein" evidence="2">
    <location>
        <begin position="44"/>
        <end position="139"/>
    </location>
</feature>
<evidence type="ECO:0000313" key="3">
    <source>
        <dbReference type="EMBL" id="MCS0656654.1"/>
    </source>
</evidence>
<accession>A0ABT2CRQ2</accession>
<reference evidence="3 4" key="1">
    <citation type="submission" date="2022-08" db="EMBL/GenBank/DDBJ databases">
        <title>Reclassification of Massilia species as members of the genera Telluria, Duganella, Pseudoduganella, Mokoshia gen. nov. and Zemynaea gen. nov. using orthogonal and non-orthogonal genome-based approaches.</title>
        <authorList>
            <person name="Bowman J.P."/>
        </authorList>
    </citation>
    <scope>NUCLEOTIDE SEQUENCE [LARGE SCALE GENOMIC DNA]</scope>
    <source>
        <strain evidence="3 4">JCM 31606</strain>
    </source>
</reference>
<name>A0ABT2CRQ2_9BURK</name>